<feature type="domain" description="Pterin-binding" evidence="9">
    <location>
        <begin position="16"/>
        <end position="270"/>
    </location>
</feature>
<dbReference type="NCBIfam" id="TIGR01496">
    <property type="entry name" value="DHPS"/>
    <property type="match status" value="1"/>
</dbReference>
<dbReference type="RefSeq" id="WP_407031828.1">
    <property type="nucleotide sequence ID" value="NZ_JAQGEF010000013.1"/>
</dbReference>
<evidence type="ECO:0000256" key="1">
    <source>
        <dbReference type="ARBA" id="ARBA00000012"/>
    </source>
</evidence>
<dbReference type="PANTHER" id="PTHR20941">
    <property type="entry name" value="FOLATE SYNTHESIS PROTEINS"/>
    <property type="match status" value="1"/>
</dbReference>
<evidence type="ECO:0000313" key="11">
    <source>
        <dbReference type="Proteomes" id="UP001210231"/>
    </source>
</evidence>
<organism evidence="10 11">
    <name type="scientific">Polluticaenibacter yanchengensis</name>
    <dbReference type="NCBI Taxonomy" id="3014562"/>
    <lineage>
        <taxon>Bacteria</taxon>
        <taxon>Pseudomonadati</taxon>
        <taxon>Bacteroidota</taxon>
        <taxon>Chitinophagia</taxon>
        <taxon>Chitinophagales</taxon>
        <taxon>Chitinophagaceae</taxon>
        <taxon>Polluticaenibacter</taxon>
    </lineage>
</organism>
<dbReference type="EMBL" id="JAQGEF010000013">
    <property type="protein sequence ID" value="MDA3615502.1"/>
    <property type="molecule type" value="Genomic_DNA"/>
</dbReference>
<dbReference type="InterPro" id="IPR045031">
    <property type="entry name" value="DHP_synth-like"/>
</dbReference>
<accession>A0ABT4UKW4</accession>
<evidence type="ECO:0000256" key="2">
    <source>
        <dbReference type="ARBA" id="ARBA00001946"/>
    </source>
</evidence>
<dbReference type="CDD" id="cd00739">
    <property type="entry name" value="DHPS"/>
    <property type="match status" value="1"/>
</dbReference>
<dbReference type="PANTHER" id="PTHR20941:SF1">
    <property type="entry name" value="FOLIC ACID SYNTHESIS PROTEIN FOL1"/>
    <property type="match status" value="1"/>
</dbReference>
<protein>
    <recommendedName>
        <fullName evidence="4">dihydropteroate synthase</fullName>
        <ecNumber evidence="4">2.5.1.15</ecNumber>
    </recommendedName>
</protein>
<dbReference type="PROSITE" id="PS50972">
    <property type="entry name" value="PTERIN_BINDING"/>
    <property type="match status" value="1"/>
</dbReference>
<dbReference type="Proteomes" id="UP001210231">
    <property type="component" value="Unassembled WGS sequence"/>
</dbReference>
<evidence type="ECO:0000256" key="8">
    <source>
        <dbReference type="ARBA" id="ARBA00022909"/>
    </source>
</evidence>
<evidence type="ECO:0000259" key="9">
    <source>
        <dbReference type="PROSITE" id="PS50972"/>
    </source>
</evidence>
<keyword evidence="11" id="KW-1185">Reference proteome</keyword>
<gene>
    <name evidence="10" type="primary">folP</name>
    <name evidence="10" type="ORF">O3P16_11835</name>
</gene>
<comment type="cofactor">
    <cofactor evidence="2">
        <name>Mg(2+)</name>
        <dbReference type="ChEBI" id="CHEBI:18420"/>
    </cofactor>
</comment>
<evidence type="ECO:0000256" key="6">
    <source>
        <dbReference type="ARBA" id="ARBA00022723"/>
    </source>
</evidence>
<reference evidence="10 11" key="1">
    <citation type="submission" date="2022-12" db="EMBL/GenBank/DDBJ databases">
        <title>Chitinophagaceae gen. sp. nov., a new member of the family Chitinophagaceae, isolated from soil in a chemical factory.</title>
        <authorList>
            <person name="Ke Z."/>
        </authorList>
    </citation>
    <scope>NUCLEOTIDE SEQUENCE [LARGE SCALE GENOMIC DNA]</scope>
    <source>
        <strain evidence="10 11">LY-5</strain>
    </source>
</reference>
<comment type="pathway">
    <text evidence="3">Cofactor biosynthesis; tetrahydrofolate biosynthesis; 7,8-dihydrofolate from 2-amino-4-hydroxy-6-hydroxymethyl-7,8-dihydropteridine diphosphate and 4-aminobenzoate: step 1/2.</text>
</comment>
<dbReference type="Pfam" id="PF00809">
    <property type="entry name" value="Pterin_bind"/>
    <property type="match status" value="1"/>
</dbReference>
<dbReference type="InterPro" id="IPR006390">
    <property type="entry name" value="DHP_synth_dom"/>
</dbReference>
<comment type="caution">
    <text evidence="10">The sequence shown here is derived from an EMBL/GenBank/DDBJ whole genome shotgun (WGS) entry which is preliminary data.</text>
</comment>
<dbReference type="InterPro" id="IPR000489">
    <property type="entry name" value="Pterin-binding_dom"/>
</dbReference>
<keyword evidence="8" id="KW-0289">Folate biosynthesis</keyword>
<dbReference type="PROSITE" id="PS00793">
    <property type="entry name" value="DHPS_2"/>
    <property type="match status" value="1"/>
</dbReference>
<proteinExistence type="predicted"/>
<evidence type="ECO:0000256" key="3">
    <source>
        <dbReference type="ARBA" id="ARBA00004763"/>
    </source>
</evidence>
<sequence length="277" mass="30298">MPVLNCAGIPLVIDRPVVMGIINITPDSFFEESRKQTIDEVLFQAEKMLEEGASILDVGGQSTRPGSVLIEVDEEARRIMPVISALKARFSDAVISVDTYHSQTAKLAVAEGANMINDISGGLLDVAMIETVGVLNVPYVCMHMRGNPVTMNLPENLVYDDLITDITDFFIKQYDLCKKAGIKDVILDPGFGFSKTIAQNFELVKRLNDFSGLDLPVLLGVSRKSSIVKTLNVTVESALNGTTVLNTIGLMNGASILRVHDVKEAVECVKLFNMMYR</sequence>
<dbReference type="EC" id="2.5.1.15" evidence="4"/>
<evidence type="ECO:0000256" key="7">
    <source>
        <dbReference type="ARBA" id="ARBA00022842"/>
    </source>
</evidence>
<dbReference type="GO" id="GO:0004156">
    <property type="term" value="F:dihydropteroate synthase activity"/>
    <property type="evidence" value="ECO:0007669"/>
    <property type="project" value="UniProtKB-EC"/>
</dbReference>
<name>A0ABT4UKW4_9BACT</name>
<comment type="catalytic activity">
    <reaction evidence="1">
        <text>(7,8-dihydropterin-6-yl)methyl diphosphate + 4-aminobenzoate = 7,8-dihydropteroate + diphosphate</text>
        <dbReference type="Rhea" id="RHEA:19949"/>
        <dbReference type="ChEBI" id="CHEBI:17836"/>
        <dbReference type="ChEBI" id="CHEBI:17839"/>
        <dbReference type="ChEBI" id="CHEBI:33019"/>
        <dbReference type="ChEBI" id="CHEBI:72950"/>
        <dbReference type="EC" id="2.5.1.15"/>
    </reaction>
</comment>
<dbReference type="InterPro" id="IPR011005">
    <property type="entry name" value="Dihydropteroate_synth-like_sf"/>
</dbReference>
<evidence type="ECO:0000256" key="4">
    <source>
        <dbReference type="ARBA" id="ARBA00012458"/>
    </source>
</evidence>
<keyword evidence="6" id="KW-0479">Metal-binding</keyword>
<dbReference type="SUPFAM" id="SSF51717">
    <property type="entry name" value="Dihydropteroate synthetase-like"/>
    <property type="match status" value="1"/>
</dbReference>
<dbReference type="Gene3D" id="3.20.20.20">
    <property type="entry name" value="Dihydropteroate synthase-like"/>
    <property type="match status" value="1"/>
</dbReference>
<evidence type="ECO:0000256" key="5">
    <source>
        <dbReference type="ARBA" id="ARBA00022679"/>
    </source>
</evidence>
<evidence type="ECO:0000313" key="10">
    <source>
        <dbReference type="EMBL" id="MDA3615502.1"/>
    </source>
</evidence>
<keyword evidence="5 10" id="KW-0808">Transferase</keyword>
<keyword evidence="7" id="KW-0460">Magnesium</keyword>